<dbReference type="VEuPathDB" id="FungiDB:AMAG_18249"/>
<dbReference type="STRING" id="578462.A0A0L0S7W5"/>
<evidence type="ECO:0000256" key="1">
    <source>
        <dbReference type="ARBA" id="ARBA00022574"/>
    </source>
</evidence>
<dbReference type="PROSITE" id="PS00678">
    <property type="entry name" value="WD_REPEATS_1"/>
    <property type="match status" value="1"/>
</dbReference>
<dbReference type="Gene3D" id="2.130.10.10">
    <property type="entry name" value="YVTN repeat-like/Quinoprotein amine dehydrogenase"/>
    <property type="match status" value="1"/>
</dbReference>
<protein>
    <submittedName>
        <fullName evidence="4">Uncharacterized protein</fullName>
    </submittedName>
</protein>
<keyword evidence="1 3" id="KW-0853">WD repeat</keyword>
<dbReference type="SUPFAM" id="SSF50978">
    <property type="entry name" value="WD40 repeat-like"/>
    <property type="match status" value="1"/>
</dbReference>
<keyword evidence="2" id="KW-0677">Repeat</keyword>
<dbReference type="PROSITE" id="PS50082">
    <property type="entry name" value="WD_REPEATS_2"/>
    <property type="match status" value="2"/>
</dbReference>
<dbReference type="InterPro" id="IPR019775">
    <property type="entry name" value="WD40_repeat_CS"/>
</dbReference>
<evidence type="ECO:0000313" key="4">
    <source>
        <dbReference type="EMBL" id="KNE58449.1"/>
    </source>
</evidence>
<gene>
    <name evidence="4" type="ORF">AMAG_18249</name>
</gene>
<reference evidence="5" key="2">
    <citation type="submission" date="2009-11" db="EMBL/GenBank/DDBJ databases">
        <title>The Genome Sequence of Allomyces macrogynus strain ATCC 38327.</title>
        <authorList>
            <consortium name="The Broad Institute Genome Sequencing Platform"/>
            <person name="Russ C."/>
            <person name="Cuomo C."/>
            <person name="Shea T."/>
            <person name="Young S.K."/>
            <person name="Zeng Q."/>
            <person name="Koehrsen M."/>
            <person name="Haas B."/>
            <person name="Borodovsky M."/>
            <person name="Guigo R."/>
            <person name="Alvarado L."/>
            <person name="Berlin A."/>
            <person name="Borenstein D."/>
            <person name="Chen Z."/>
            <person name="Engels R."/>
            <person name="Freedman E."/>
            <person name="Gellesch M."/>
            <person name="Goldberg J."/>
            <person name="Griggs A."/>
            <person name="Gujja S."/>
            <person name="Heiman D."/>
            <person name="Hepburn T."/>
            <person name="Howarth C."/>
            <person name="Jen D."/>
            <person name="Larson L."/>
            <person name="Lewis B."/>
            <person name="Mehta T."/>
            <person name="Park D."/>
            <person name="Pearson M."/>
            <person name="Roberts A."/>
            <person name="Saif S."/>
            <person name="Shenoy N."/>
            <person name="Sisk P."/>
            <person name="Stolte C."/>
            <person name="Sykes S."/>
            <person name="Walk T."/>
            <person name="White J."/>
            <person name="Yandava C."/>
            <person name="Burger G."/>
            <person name="Gray M.W."/>
            <person name="Holland P.W.H."/>
            <person name="King N."/>
            <person name="Lang F.B.F."/>
            <person name="Roger A.J."/>
            <person name="Ruiz-Trillo I."/>
            <person name="Lander E."/>
            <person name="Nusbaum C."/>
        </authorList>
    </citation>
    <scope>NUCLEOTIDE SEQUENCE [LARGE SCALE GENOMIC DNA]</scope>
    <source>
        <strain evidence="5">ATCC 38327</strain>
    </source>
</reference>
<dbReference type="AlphaFoldDB" id="A0A0L0S7W5"/>
<name>A0A0L0S7W5_ALLM3</name>
<evidence type="ECO:0000256" key="3">
    <source>
        <dbReference type="PROSITE-ProRule" id="PRU00221"/>
    </source>
</evidence>
<dbReference type="Pfam" id="PF00400">
    <property type="entry name" value="WD40"/>
    <property type="match status" value="2"/>
</dbReference>
<dbReference type="PANTHER" id="PTHR19848">
    <property type="entry name" value="WD40 REPEAT PROTEIN"/>
    <property type="match status" value="1"/>
</dbReference>
<keyword evidence="5" id="KW-1185">Reference proteome</keyword>
<feature type="repeat" description="WD" evidence="3">
    <location>
        <begin position="107"/>
        <end position="128"/>
    </location>
</feature>
<dbReference type="EMBL" id="GG745333">
    <property type="protein sequence ID" value="KNE58449.1"/>
    <property type="molecule type" value="Genomic_DNA"/>
</dbReference>
<dbReference type="InterPro" id="IPR015943">
    <property type="entry name" value="WD40/YVTN_repeat-like_dom_sf"/>
</dbReference>
<evidence type="ECO:0000256" key="2">
    <source>
        <dbReference type="ARBA" id="ARBA00022737"/>
    </source>
</evidence>
<dbReference type="Proteomes" id="UP000054350">
    <property type="component" value="Unassembled WGS sequence"/>
</dbReference>
<dbReference type="InterPro" id="IPR001680">
    <property type="entry name" value="WD40_rpt"/>
</dbReference>
<organism evidence="4 5">
    <name type="scientific">Allomyces macrogynus (strain ATCC 38327)</name>
    <name type="common">Allomyces javanicus var. macrogynus</name>
    <dbReference type="NCBI Taxonomy" id="578462"/>
    <lineage>
        <taxon>Eukaryota</taxon>
        <taxon>Fungi</taxon>
        <taxon>Fungi incertae sedis</taxon>
        <taxon>Blastocladiomycota</taxon>
        <taxon>Blastocladiomycetes</taxon>
        <taxon>Blastocladiales</taxon>
        <taxon>Blastocladiaceae</taxon>
        <taxon>Allomyces</taxon>
    </lineage>
</organism>
<evidence type="ECO:0000313" key="5">
    <source>
        <dbReference type="Proteomes" id="UP000054350"/>
    </source>
</evidence>
<dbReference type="PROSITE" id="PS50294">
    <property type="entry name" value="WD_REPEATS_REGION"/>
    <property type="match status" value="1"/>
</dbReference>
<dbReference type="InterPro" id="IPR036322">
    <property type="entry name" value="WD40_repeat_dom_sf"/>
</dbReference>
<reference evidence="4 5" key="1">
    <citation type="submission" date="2009-11" db="EMBL/GenBank/DDBJ databases">
        <title>Annotation of Allomyces macrogynus ATCC 38327.</title>
        <authorList>
            <consortium name="The Broad Institute Genome Sequencing Platform"/>
            <person name="Russ C."/>
            <person name="Cuomo C."/>
            <person name="Burger G."/>
            <person name="Gray M.W."/>
            <person name="Holland P.W.H."/>
            <person name="King N."/>
            <person name="Lang F.B.F."/>
            <person name="Roger A.J."/>
            <person name="Ruiz-Trillo I."/>
            <person name="Young S.K."/>
            <person name="Zeng Q."/>
            <person name="Gargeya S."/>
            <person name="Fitzgerald M."/>
            <person name="Haas B."/>
            <person name="Abouelleil A."/>
            <person name="Alvarado L."/>
            <person name="Arachchi H.M."/>
            <person name="Berlin A."/>
            <person name="Chapman S.B."/>
            <person name="Gearin G."/>
            <person name="Goldberg J."/>
            <person name="Griggs A."/>
            <person name="Gujja S."/>
            <person name="Hansen M."/>
            <person name="Heiman D."/>
            <person name="Howarth C."/>
            <person name="Larimer J."/>
            <person name="Lui A."/>
            <person name="MacDonald P.J.P."/>
            <person name="McCowen C."/>
            <person name="Montmayeur A."/>
            <person name="Murphy C."/>
            <person name="Neiman D."/>
            <person name="Pearson M."/>
            <person name="Priest M."/>
            <person name="Roberts A."/>
            <person name="Saif S."/>
            <person name="Shea T."/>
            <person name="Sisk P."/>
            <person name="Stolte C."/>
            <person name="Sykes S."/>
            <person name="Wortman J."/>
            <person name="Nusbaum C."/>
            <person name="Birren B."/>
        </authorList>
    </citation>
    <scope>NUCLEOTIDE SEQUENCE [LARGE SCALE GENOMIC DNA]</scope>
    <source>
        <strain evidence="4 5">ATCC 38327</strain>
    </source>
</reference>
<sequence length="182" mass="19566">MNDPPAILSCCAPAAATRTFAIGIALADAEAETLVLALVLPCASADCDCDLPDPDFASFDRTSLRVCLMEKTKKITASTVGANRFSVTTMCVIPAALALIIEKMSAISGGEDGTIRIWDLHKRACAAVLNNHVSVVRGLDFADERTLLSASRDKVVCVWDIPSRKTKRIIPVFEVRIKLESC</sequence>
<dbReference type="PANTHER" id="PTHR19848:SF8">
    <property type="entry name" value="F-BOX AND WD REPEAT DOMAIN CONTAINING 7"/>
    <property type="match status" value="1"/>
</dbReference>
<proteinExistence type="predicted"/>
<accession>A0A0L0S7W5</accession>
<dbReference type="SMART" id="SM00320">
    <property type="entry name" value="WD40"/>
    <property type="match status" value="2"/>
</dbReference>
<feature type="repeat" description="WD" evidence="3">
    <location>
        <begin position="129"/>
        <end position="169"/>
    </location>
</feature>
<dbReference type="eggNOG" id="KOG0319">
    <property type="taxonomic scope" value="Eukaryota"/>
</dbReference>
<dbReference type="OrthoDB" id="5414888at2759"/>